<dbReference type="InterPro" id="IPR025449">
    <property type="entry name" value="JetB"/>
</dbReference>
<dbReference type="EMBL" id="LPUF01000004">
    <property type="protein sequence ID" value="OQK15376.1"/>
    <property type="molecule type" value="Genomic_DNA"/>
</dbReference>
<dbReference type="RefSeq" id="WP_080524318.1">
    <property type="nucleotide sequence ID" value="NZ_LPUF01000004.1"/>
</dbReference>
<evidence type="ECO:0008006" key="3">
    <source>
        <dbReference type="Google" id="ProtNLM"/>
    </source>
</evidence>
<protein>
    <recommendedName>
        <fullName evidence="3">DUF4194 domain-containing protein</fullName>
    </recommendedName>
</protein>
<dbReference type="OrthoDB" id="5295172at2"/>
<organism evidence="1 2">
    <name type="scientific">Methyloprofundus sedimenti</name>
    <dbReference type="NCBI Taxonomy" id="1420851"/>
    <lineage>
        <taxon>Bacteria</taxon>
        <taxon>Pseudomonadati</taxon>
        <taxon>Pseudomonadota</taxon>
        <taxon>Gammaproteobacteria</taxon>
        <taxon>Methylococcales</taxon>
        <taxon>Methylococcaceae</taxon>
        <taxon>Methyloprofundus</taxon>
    </lineage>
</organism>
<comment type="caution">
    <text evidence="1">The sequence shown here is derived from an EMBL/GenBank/DDBJ whole genome shotgun (WGS) entry which is preliminary data.</text>
</comment>
<gene>
    <name evidence="1" type="ORF">AU255_18065</name>
</gene>
<evidence type="ECO:0000313" key="1">
    <source>
        <dbReference type="EMBL" id="OQK15376.1"/>
    </source>
</evidence>
<name>A0A1V8M1K5_9GAMM</name>
<accession>A0A1V8M1K5</accession>
<keyword evidence="2" id="KW-1185">Reference proteome</keyword>
<dbReference type="AlphaFoldDB" id="A0A1V8M1K5"/>
<dbReference type="Proteomes" id="UP000191980">
    <property type="component" value="Unassembled WGS sequence"/>
</dbReference>
<reference evidence="1 2" key="1">
    <citation type="submission" date="2015-12" db="EMBL/GenBank/DDBJ databases">
        <authorList>
            <person name="Shamseldin A."/>
            <person name="Moawad H."/>
            <person name="Abd El-Rahim W.M."/>
            <person name="Sadowsky M.J."/>
        </authorList>
    </citation>
    <scope>NUCLEOTIDE SEQUENCE [LARGE SCALE GENOMIC DNA]</scope>
    <source>
        <strain evidence="1 2">WF1</strain>
    </source>
</reference>
<dbReference type="STRING" id="1420851.AU255_18065"/>
<dbReference type="Pfam" id="PF13835">
    <property type="entry name" value="DUF4194"/>
    <property type="match status" value="1"/>
</dbReference>
<proteinExistence type="predicted"/>
<evidence type="ECO:0000313" key="2">
    <source>
        <dbReference type="Proteomes" id="UP000191980"/>
    </source>
</evidence>
<sequence>MTEEEHQPSISPIIIHLLKGILFRNQQPMLWHDLLSLQSQVLDYVKVMGLDLAIDDTEGYAWLTQSIPDEDEKDPLPRLIARRPLSYPISLLCVLLRKKMAEADSSGADIRVIVSRQELSNAMLVFMPEKSNEAQISASINATINKVIELGFLRKLTNDNENLEIQRIISALVDADWTADFNQKLATYQAYAESTD</sequence>